<dbReference type="InterPro" id="IPR023346">
    <property type="entry name" value="Lysozyme-like_dom_sf"/>
</dbReference>
<evidence type="ECO:0000313" key="6">
    <source>
        <dbReference type="Proteomes" id="UP000320693"/>
    </source>
</evidence>
<reference evidence="5 6" key="1">
    <citation type="submission" date="2019-06" db="EMBL/GenBank/DDBJ databases">
        <title>Whole genome shotgun sequence of Pseudonocardia saturnea NBRC 14499.</title>
        <authorList>
            <person name="Hosoyama A."/>
            <person name="Uohara A."/>
            <person name="Ohji S."/>
            <person name="Ichikawa N."/>
        </authorList>
    </citation>
    <scope>NUCLEOTIDE SEQUENCE [LARGE SCALE GENOMIC DNA]</scope>
    <source>
        <strain evidence="5 6">NBRC 14499</strain>
    </source>
</reference>
<evidence type="ECO:0000313" key="5">
    <source>
        <dbReference type="EMBL" id="GEC26195.1"/>
    </source>
</evidence>
<keyword evidence="6" id="KW-1185">Reference proteome</keyword>
<dbReference type="EMBL" id="BJNH01000034">
    <property type="protein sequence ID" value="GEC26195.1"/>
    <property type="molecule type" value="Genomic_DNA"/>
</dbReference>
<evidence type="ECO:0000259" key="4">
    <source>
        <dbReference type="Pfam" id="PF06737"/>
    </source>
</evidence>
<evidence type="ECO:0000256" key="2">
    <source>
        <dbReference type="ARBA" id="ARBA00022801"/>
    </source>
</evidence>
<keyword evidence="2" id="KW-0378">Hydrolase</keyword>
<accession>A0ABQ0RZV5</accession>
<sequence length="187" mass="20270">MTTNNTSSLPACGHPKNSSHSRKCVRASGTDRGATGTVTAHVIKFWHITNPVRARSRIHKLGSDGIERLNSVSPTGVPKPALPDSHAPARPHQLAPALVEAIHQRPSRQHAAQCLRCLASAHSADQARWSQDPDKPATWREFGGTRYAPTADGATREQQIEIAAKVRDTRGGYGSWPACARKLDLPR</sequence>
<protein>
    <recommendedName>
        <fullName evidence="4">Resuscitation-promoting factor core lysozyme-like domain-containing protein</fullName>
    </recommendedName>
</protein>
<dbReference type="Gene3D" id="1.10.530.10">
    <property type="match status" value="1"/>
</dbReference>
<dbReference type="Pfam" id="PF06737">
    <property type="entry name" value="Transglycosylas"/>
    <property type="match status" value="1"/>
</dbReference>
<dbReference type="InterPro" id="IPR010618">
    <property type="entry name" value="RPF"/>
</dbReference>
<proteinExistence type="inferred from homology"/>
<gene>
    <name evidence="5" type="ORF">PSA01_32240</name>
</gene>
<feature type="region of interest" description="Disordered" evidence="3">
    <location>
        <begin position="69"/>
        <end position="89"/>
    </location>
</feature>
<comment type="similarity">
    <text evidence="1">Belongs to the transglycosylase family. Rpf subfamily.</text>
</comment>
<organism evidence="5 6">
    <name type="scientific">Pseudonocardia saturnea</name>
    <dbReference type="NCBI Taxonomy" id="33909"/>
    <lineage>
        <taxon>Bacteria</taxon>
        <taxon>Bacillati</taxon>
        <taxon>Actinomycetota</taxon>
        <taxon>Actinomycetes</taxon>
        <taxon>Pseudonocardiales</taxon>
        <taxon>Pseudonocardiaceae</taxon>
        <taxon>Pseudonocardia</taxon>
    </lineage>
</organism>
<evidence type="ECO:0000256" key="3">
    <source>
        <dbReference type="SAM" id="MobiDB-lite"/>
    </source>
</evidence>
<name>A0ABQ0RZV5_9PSEU</name>
<feature type="domain" description="Resuscitation-promoting factor core lysozyme-like" evidence="4">
    <location>
        <begin position="136"/>
        <end position="179"/>
    </location>
</feature>
<dbReference type="Proteomes" id="UP000320693">
    <property type="component" value="Unassembled WGS sequence"/>
</dbReference>
<evidence type="ECO:0000256" key="1">
    <source>
        <dbReference type="ARBA" id="ARBA00010830"/>
    </source>
</evidence>
<dbReference type="SUPFAM" id="SSF53955">
    <property type="entry name" value="Lysozyme-like"/>
    <property type="match status" value="1"/>
</dbReference>
<feature type="region of interest" description="Disordered" evidence="3">
    <location>
        <begin position="1"/>
        <end position="33"/>
    </location>
</feature>
<comment type="caution">
    <text evidence="5">The sequence shown here is derived from an EMBL/GenBank/DDBJ whole genome shotgun (WGS) entry which is preliminary data.</text>
</comment>